<evidence type="ECO:0000256" key="3">
    <source>
        <dbReference type="ARBA" id="ARBA00005646"/>
    </source>
</evidence>
<evidence type="ECO:0000259" key="11">
    <source>
        <dbReference type="SMART" id="SM00478"/>
    </source>
</evidence>
<keyword evidence="6" id="KW-0408">Iron</keyword>
<organism evidence="12 13">
    <name type="scientific">Populus deltoides</name>
    <name type="common">Eastern poplar</name>
    <name type="synonym">Eastern cottonwood</name>
    <dbReference type="NCBI Taxonomy" id="3696"/>
    <lineage>
        <taxon>Eukaryota</taxon>
        <taxon>Viridiplantae</taxon>
        <taxon>Streptophyta</taxon>
        <taxon>Embryophyta</taxon>
        <taxon>Tracheophyta</taxon>
        <taxon>Spermatophyta</taxon>
        <taxon>Magnoliopsida</taxon>
        <taxon>eudicotyledons</taxon>
        <taxon>Gunneridae</taxon>
        <taxon>Pentapetalae</taxon>
        <taxon>rosids</taxon>
        <taxon>fabids</taxon>
        <taxon>Malpighiales</taxon>
        <taxon>Salicaceae</taxon>
        <taxon>Saliceae</taxon>
        <taxon>Populus</taxon>
    </lineage>
</organism>
<keyword evidence="4" id="KW-0004">4Fe-4S</keyword>
<proteinExistence type="inferred from homology"/>
<dbReference type="GO" id="GO:0005634">
    <property type="term" value="C:nucleus"/>
    <property type="evidence" value="ECO:0007669"/>
    <property type="project" value="UniProtKB-SubCell"/>
</dbReference>
<feature type="compositionally biased region" description="Basic and acidic residues" evidence="10">
    <location>
        <begin position="836"/>
        <end position="848"/>
    </location>
</feature>
<sequence length="1507" mass="170333">MEKREPTVQNVGAPGTPEKPPPMPARPQPVYVKRFSEHGSQSFLGRIAAEEARDPICAIITTAASTSKNEHPNNCKYLETGAVFQIDLKESIYDWNGNSTASVHGTQIFGDSEGLSEEGFQSENHNLLSIPDLEESDRNREKCCVLPYVKEQDTEHGTISRMNYEMLDHIGCSKPVEQVAISTPLPKKSGSKRPRNGMDQNKRPVKKPKRKKHRTKVAVEGKPKRTPKKMPKLATPKCMQETKEKRKRVEKDATPKCMQEKKEKRKYIKKAPPPLRNSQESSVREHHKEVAEIPKMENLPGDDNKMAMVSNVNRDLKDDNKDLTMQPDMDNNSGSMVLLSDDKLGFKSNENELRWNVRAMRSAGKFWPKPGCQYNSLQAYRTVFRVDSCLGNSREVGPNVPKRCMKKMIKRRRKLNLFSSLWSSHFSCHERKKRSKVFTPRADPTSLNARFAEKEKDLVTAPRDHIPIPGELEFQKTDKLKGENRETIAEGCIEEGLSLKQALNNEVNGVQIVCEAKAPSCSEMRPSAAKSKFEDGKSKQQSPKKKIRITDKSIKPGPKLFDDESGILLKTVKHAVMDKLGGLLRNSSINDNKSEKRGPGRPKSKPEHVVDGQNALIPYWGRGRARHEVDLDPESLRRWNQLMRIDSGEGEEEDGKRKEWWQREKITFNGRIDAFTSRSHQFLGDRRFRQWKGSVVDSVVGVFLTQNVSDHLSSAAYMSLVENFPVQSTSNQQASMTIDGQKSIESSMTSIEATSDADGNRYFVTEVPEPDMNHGSKNLPAEKATCLLQEEVRRQNGIVRSEPEPDMNQGHKDLPAEKDTCLLQEEEQGQNGVVRSESEPDLNHGPKDLPAERAVCLLQEEVRTQNGIVRSEPEPDMNLVSQYLLVENPMCLPREAVRRQPQNLPTEQPICLPREEVKRQSGNETENKNRSPNRKTASKETKKTIPRGKNKIVKDVVLRRRNWESLGKIYSRPRSKDQMDSVDWEAVRQAETSKVASIIEGRGQQTIIAGRIKQFLDRVVDMHKSIDLEWLRYAPPDDVKDYLLEFMGLGLKSVECVRLLSLQQVAFPVDVNVARIAVRLGWVPLKALPGSLQFHLIEEFPILDTIQKYLWPRLCELDHRTLYELHYHMITFGKVFCTKENPSCHACPMKAECRHYASAKASAANLSLPGPSKKSVDQSIVTSKPSRNSSSLGNNCVVKNPMSVTLLDSNRTTKSDRDVHTCKPIVEEPKSPQQEEDVEDFTWDGCIEDEGIPTIKLNRQEFNPDGQKTLYSNSISQALVSVGTTPLSAPKMKRVTSLRTEHQVYELPDNHDILVGLDKRERDDSVPYLLAIWQPGETPNSSQQPEKLCSSQGSQLCDQKTCFACEGIREQQAGIVRGTILIPCRTALKGSFPLNGTYFQVNEVFADHKSSYDPIIVPRELLWNLVKRTLYVGSPTKSIFRDLSLKEIHQNFWTGFTCVKAFERGTGAPKPLARRFHCSASRMEKEGRKNSGAVRDDAKAITLKNAL</sequence>
<evidence type="ECO:0000256" key="4">
    <source>
        <dbReference type="ARBA" id="ARBA00022485"/>
    </source>
</evidence>
<dbReference type="PANTHER" id="PTHR46213">
    <property type="entry name" value="TRANSCRIPTIONAL ACTIVATOR DEMETER"/>
    <property type="match status" value="1"/>
</dbReference>
<feature type="compositionally biased region" description="Polar residues" evidence="10">
    <location>
        <begin position="1177"/>
        <end position="1194"/>
    </location>
</feature>
<feature type="region of interest" description="Disordered" evidence="10">
    <location>
        <begin position="1167"/>
        <end position="1194"/>
    </location>
</feature>
<comment type="caution">
    <text evidence="12">The sequence shown here is derived from an EMBL/GenBank/DDBJ whole genome shotgun (WGS) entry which is preliminary data.</text>
</comment>
<dbReference type="InterPro" id="IPR011257">
    <property type="entry name" value="DNA_glycosylase"/>
</dbReference>
<feature type="region of interest" description="Disordered" evidence="10">
    <location>
        <begin position="827"/>
        <end position="848"/>
    </location>
</feature>
<comment type="similarity">
    <text evidence="3">Belongs to the DNA glycosylase family. DEMETER subfamily.</text>
</comment>
<dbReference type="GO" id="GO:0003677">
    <property type="term" value="F:DNA binding"/>
    <property type="evidence" value="ECO:0007669"/>
    <property type="project" value="UniProtKB-KW"/>
</dbReference>
<evidence type="ECO:0000256" key="8">
    <source>
        <dbReference type="ARBA" id="ARBA00023125"/>
    </source>
</evidence>
<gene>
    <name evidence="12" type="ORF">H0E87_002430</name>
</gene>
<feature type="compositionally biased region" description="Pro residues" evidence="10">
    <location>
        <begin position="17"/>
        <end position="27"/>
    </location>
</feature>
<dbReference type="SUPFAM" id="SSF48150">
    <property type="entry name" value="DNA-glycosylase"/>
    <property type="match status" value="1"/>
</dbReference>
<dbReference type="SMART" id="SM00525">
    <property type="entry name" value="FES"/>
    <property type="match status" value="1"/>
</dbReference>
<feature type="compositionally biased region" description="Basic and acidic residues" evidence="10">
    <location>
        <begin position="240"/>
        <end position="253"/>
    </location>
</feature>
<dbReference type="InterPro" id="IPR003651">
    <property type="entry name" value="Endonuclease3_FeS-loop_motif"/>
</dbReference>
<name>A0A8T2ZVL9_POPDE</name>
<evidence type="ECO:0000256" key="5">
    <source>
        <dbReference type="ARBA" id="ARBA00022723"/>
    </source>
</evidence>
<evidence type="ECO:0000256" key="1">
    <source>
        <dbReference type="ARBA" id="ARBA00001966"/>
    </source>
</evidence>
<dbReference type="InterPro" id="IPR028925">
    <property type="entry name" value="RRM_DME"/>
</dbReference>
<dbReference type="Gene3D" id="1.10.1670.10">
    <property type="entry name" value="Helix-hairpin-Helix base-excision DNA repair enzymes (C-terminal)"/>
    <property type="match status" value="1"/>
</dbReference>
<dbReference type="InterPro" id="IPR023170">
    <property type="entry name" value="HhH_base_excis_C"/>
</dbReference>
<evidence type="ECO:0000313" key="13">
    <source>
        <dbReference type="Proteomes" id="UP000807159"/>
    </source>
</evidence>
<comment type="subcellular location">
    <subcellularLocation>
        <location evidence="2">Nucleus</location>
    </subcellularLocation>
</comment>
<feature type="region of interest" description="Disordered" evidence="10">
    <location>
        <begin position="584"/>
        <end position="608"/>
    </location>
</feature>
<keyword evidence="13" id="KW-1185">Reference proteome</keyword>
<dbReference type="Pfam" id="PF15628">
    <property type="entry name" value="RRM_DME"/>
    <property type="match status" value="1"/>
</dbReference>
<dbReference type="PANTHER" id="PTHR46213:SF13">
    <property type="entry name" value="DEMETER-LIKE PROTEIN 2-RELATED"/>
    <property type="match status" value="1"/>
</dbReference>
<comment type="cofactor">
    <cofactor evidence="1">
        <name>[4Fe-4S] cluster</name>
        <dbReference type="ChEBI" id="CHEBI:49883"/>
    </cofactor>
</comment>
<keyword evidence="7" id="KW-0411">Iron-sulfur</keyword>
<dbReference type="GO" id="GO:0019104">
    <property type="term" value="F:DNA N-glycosylase activity"/>
    <property type="evidence" value="ECO:0007669"/>
    <property type="project" value="InterPro"/>
</dbReference>
<dbReference type="InterPro" id="IPR003265">
    <property type="entry name" value="HhH-GPD_domain"/>
</dbReference>
<dbReference type="InterPro" id="IPR028924">
    <property type="entry name" value="Perm-CXXC"/>
</dbReference>
<feature type="domain" description="HhH-GPD" evidence="11">
    <location>
        <begin position="957"/>
        <end position="1108"/>
    </location>
</feature>
<dbReference type="GO" id="GO:0006284">
    <property type="term" value="P:base-excision repair"/>
    <property type="evidence" value="ECO:0007669"/>
    <property type="project" value="InterPro"/>
</dbReference>
<feature type="compositionally biased region" description="Basic and acidic residues" evidence="10">
    <location>
        <begin position="592"/>
        <end position="608"/>
    </location>
</feature>
<dbReference type="InterPro" id="IPR044811">
    <property type="entry name" value="DME/ROS1"/>
</dbReference>
<keyword evidence="9" id="KW-0539">Nucleus</keyword>
<evidence type="ECO:0000256" key="7">
    <source>
        <dbReference type="ARBA" id="ARBA00023014"/>
    </source>
</evidence>
<dbReference type="SMART" id="SM00478">
    <property type="entry name" value="ENDO3c"/>
    <property type="match status" value="1"/>
</dbReference>
<protein>
    <recommendedName>
        <fullName evidence="11">HhH-GPD domain-containing protein</fullName>
    </recommendedName>
</protein>
<keyword evidence="5" id="KW-0479">Metal-binding</keyword>
<feature type="region of interest" description="Disordered" evidence="10">
    <location>
        <begin position="1"/>
        <end position="28"/>
    </location>
</feature>
<feature type="compositionally biased region" description="Basic residues" evidence="10">
    <location>
        <begin position="203"/>
        <end position="216"/>
    </location>
</feature>
<dbReference type="EMBL" id="JACEGQ020000001">
    <property type="protein sequence ID" value="KAH8521381.1"/>
    <property type="molecule type" value="Genomic_DNA"/>
</dbReference>
<reference evidence="12" key="1">
    <citation type="journal article" date="2021" name="J. Hered.">
        <title>Genome Assembly of Salicaceae Populus deltoides (Eastern Cottonwood) I-69 Based on Nanopore Sequencing and Hi-C Technologies.</title>
        <authorList>
            <person name="Bai S."/>
            <person name="Wu H."/>
            <person name="Zhang J."/>
            <person name="Pan Z."/>
            <person name="Zhao W."/>
            <person name="Li Z."/>
            <person name="Tong C."/>
        </authorList>
    </citation>
    <scope>NUCLEOTIDE SEQUENCE</scope>
    <source>
        <tissue evidence="12">Leaf</tissue>
    </source>
</reference>
<evidence type="ECO:0000256" key="9">
    <source>
        <dbReference type="ARBA" id="ARBA00023242"/>
    </source>
</evidence>
<accession>A0A8T2ZVL9</accession>
<evidence type="ECO:0000256" key="6">
    <source>
        <dbReference type="ARBA" id="ARBA00023004"/>
    </source>
</evidence>
<feature type="region of interest" description="Disordered" evidence="10">
    <location>
        <begin position="521"/>
        <end position="547"/>
    </location>
</feature>
<dbReference type="GO" id="GO:0046872">
    <property type="term" value="F:metal ion binding"/>
    <property type="evidence" value="ECO:0007669"/>
    <property type="project" value="UniProtKB-KW"/>
</dbReference>
<evidence type="ECO:0000313" key="12">
    <source>
        <dbReference type="EMBL" id="KAH8521381.1"/>
    </source>
</evidence>
<evidence type="ECO:0000256" key="10">
    <source>
        <dbReference type="SAM" id="MobiDB-lite"/>
    </source>
</evidence>
<keyword evidence="8" id="KW-0238">DNA-binding</keyword>
<feature type="compositionally biased region" description="Basic and acidic residues" evidence="10">
    <location>
        <begin position="913"/>
        <end position="929"/>
    </location>
</feature>
<evidence type="ECO:0000256" key="2">
    <source>
        <dbReference type="ARBA" id="ARBA00004123"/>
    </source>
</evidence>
<dbReference type="Proteomes" id="UP000807159">
    <property type="component" value="Chromosome 1"/>
</dbReference>
<dbReference type="GO" id="GO:0141166">
    <property type="term" value="P:chromosomal 5-methylcytosine DNA demethylation pathway"/>
    <property type="evidence" value="ECO:0007669"/>
    <property type="project" value="InterPro"/>
</dbReference>
<feature type="region of interest" description="Disordered" evidence="10">
    <location>
        <begin position="897"/>
        <end position="945"/>
    </location>
</feature>
<feature type="region of interest" description="Disordered" evidence="10">
    <location>
        <begin position="182"/>
        <end position="253"/>
    </location>
</feature>
<dbReference type="GO" id="GO:0035514">
    <property type="term" value="F:DNA demethylase activity"/>
    <property type="evidence" value="ECO:0007669"/>
    <property type="project" value="InterPro"/>
</dbReference>
<dbReference type="Pfam" id="PF15629">
    <property type="entry name" value="Perm-CXXC"/>
    <property type="match status" value="1"/>
</dbReference>
<dbReference type="GO" id="GO:0051539">
    <property type="term" value="F:4 iron, 4 sulfur cluster binding"/>
    <property type="evidence" value="ECO:0007669"/>
    <property type="project" value="UniProtKB-KW"/>
</dbReference>